<organism evidence="7 8">
    <name type="scientific">Serratia quinivorans</name>
    <dbReference type="NCBI Taxonomy" id="137545"/>
    <lineage>
        <taxon>Bacteria</taxon>
        <taxon>Pseudomonadati</taxon>
        <taxon>Pseudomonadota</taxon>
        <taxon>Gammaproteobacteria</taxon>
        <taxon>Enterobacterales</taxon>
        <taxon>Yersiniaceae</taxon>
        <taxon>Serratia</taxon>
    </lineage>
</organism>
<evidence type="ECO:0000259" key="6">
    <source>
        <dbReference type="Pfam" id="PF21868"/>
    </source>
</evidence>
<evidence type="ECO:0000259" key="4">
    <source>
        <dbReference type="Pfam" id="PF03067"/>
    </source>
</evidence>
<dbReference type="Proteomes" id="UP000255529">
    <property type="component" value="Unassembled WGS sequence"/>
</dbReference>
<keyword evidence="2" id="KW-0147">Chitin-binding</keyword>
<accession>A0A379ZXD7</accession>
<dbReference type="EMBL" id="UGYN01000002">
    <property type="protein sequence ID" value="SUI69039.1"/>
    <property type="molecule type" value="Genomic_DNA"/>
</dbReference>
<sequence>MGYTPFNRLNLNDNSGDKMELKKIALAVAALTLSSGALAHGYVESPQSRAYKCNLQENTDCGAVQYEPQSVEKDSGFPTGPLPRDGELASASIPHYSPLDKQSMNMWAKNPIKAGMNTFTWFHTAMHKTNNWRYYITKQNWDANQPLTRAAFEATPFCQAEGHGQMPAQRAVHECNVPQRSGYQVIYGVWEIADTVNSFYQVIDVDFGGGEGITSPWSKQLSGQVSGKDLKKGDKVIARFFDDQGEVTSLRSEMTIDNQKQTDKNRWSHDLAVLINAKHDDVRIGVKDTQGSVNPVYGNNSAFVKDDSRLSKVVMSYEEQAPGIEEEVEISGVQVDKIQDGHANVSFNVNVKGEVTFEARVFDHHGSEKGYLKQSVTDDRLSMTLPLNDVTAGHHMLKYFATNKEGQLVKQDVINLQLEDASSGNYQYIFPEGLDSYTAGTVVLQPKNGKTYQCKPFPYSGYCTQWASGKAQFEPGIGEHWQQAWILKN</sequence>
<keyword evidence="1" id="KW-0964">Secreted</keyword>
<reference evidence="7 8" key="1">
    <citation type="submission" date="2018-06" db="EMBL/GenBank/DDBJ databases">
        <authorList>
            <consortium name="Pathogen Informatics"/>
            <person name="Doyle S."/>
        </authorList>
    </citation>
    <scope>NUCLEOTIDE SEQUENCE [LARGE SCALE GENOMIC DNA]</scope>
    <source>
        <strain evidence="7 8">NCTC11544</strain>
    </source>
</reference>
<evidence type="ECO:0000259" key="5">
    <source>
        <dbReference type="Pfam" id="PF18416"/>
    </source>
</evidence>
<evidence type="ECO:0000256" key="2">
    <source>
        <dbReference type="ARBA" id="ARBA00022669"/>
    </source>
</evidence>
<dbReference type="SUPFAM" id="SSF81296">
    <property type="entry name" value="E set domains"/>
    <property type="match status" value="1"/>
</dbReference>
<dbReference type="InterPro" id="IPR054063">
    <property type="entry name" value="GbpA_D3"/>
</dbReference>
<dbReference type="InterPro" id="IPR041029">
    <property type="entry name" value="GbpA_2"/>
</dbReference>
<dbReference type="NCBIfam" id="NF009690">
    <property type="entry name" value="PRK13211.1"/>
    <property type="match status" value="1"/>
</dbReference>
<evidence type="ECO:0000313" key="8">
    <source>
        <dbReference type="Proteomes" id="UP000255529"/>
    </source>
</evidence>
<protein>
    <submittedName>
        <fullName evidence="7">GlcNAc-binding protein A</fullName>
    </submittedName>
</protein>
<dbReference type="Gene3D" id="2.60.40.2550">
    <property type="match status" value="1"/>
</dbReference>
<dbReference type="InterPro" id="IPR004302">
    <property type="entry name" value="Cellulose/chitin-bd_N"/>
</dbReference>
<evidence type="ECO:0000313" key="7">
    <source>
        <dbReference type="EMBL" id="SUI69039.1"/>
    </source>
</evidence>
<dbReference type="CDD" id="cd21177">
    <property type="entry name" value="LPMO_AA10"/>
    <property type="match status" value="1"/>
</dbReference>
<evidence type="ECO:0000256" key="1">
    <source>
        <dbReference type="ARBA" id="ARBA00022525"/>
    </source>
</evidence>
<proteinExistence type="predicted"/>
<dbReference type="InterPro" id="IPR014756">
    <property type="entry name" value="Ig_E-set"/>
</dbReference>
<keyword evidence="3" id="KW-0732">Signal</keyword>
<dbReference type="InterPro" id="IPR051024">
    <property type="entry name" value="GlcNAc_Chitin_IntDeg"/>
</dbReference>
<gene>
    <name evidence="7" type="primary">gbpA_1</name>
    <name evidence="7" type="ORF">NCTC11544_03013</name>
</gene>
<dbReference type="AlphaFoldDB" id="A0A379ZXD7"/>
<feature type="domain" description="Chitin-binding type-4" evidence="4">
    <location>
        <begin position="40"/>
        <end position="205"/>
    </location>
</feature>
<feature type="domain" description="N-acetylglucosamine binding protein A" evidence="5">
    <location>
        <begin position="225"/>
        <end position="314"/>
    </location>
</feature>
<name>A0A379ZXD7_9GAMM</name>
<dbReference type="Pfam" id="PF21868">
    <property type="entry name" value="GbpA_D3"/>
    <property type="match status" value="1"/>
</dbReference>
<dbReference type="Gene3D" id="3.30.70.2150">
    <property type="match status" value="1"/>
</dbReference>
<dbReference type="PANTHER" id="PTHR34823">
    <property type="entry name" value="GLCNAC-BINDING PROTEIN A"/>
    <property type="match status" value="1"/>
</dbReference>
<dbReference type="Pfam" id="PF03067">
    <property type="entry name" value="LPMO_10"/>
    <property type="match status" value="1"/>
</dbReference>
<dbReference type="PANTHER" id="PTHR34823:SF1">
    <property type="entry name" value="CHITIN-BINDING TYPE-4 DOMAIN-CONTAINING PROTEIN"/>
    <property type="match status" value="1"/>
</dbReference>
<evidence type="ECO:0000256" key="3">
    <source>
        <dbReference type="ARBA" id="ARBA00022729"/>
    </source>
</evidence>
<dbReference type="GO" id="GO:0008061">
    <property type="term" value="F:chitin binding"/>
    <property type="evidence" value="ECO:0007669"/>
    <property type="project" value="UniProtKB-KW"/>
</dbReference>
<dbReference type="Gene3D" id="2.70.50.50">
    <property type="entry name" value="chitin-binding protein cbp21"/>
    <property type="match status" value="1"/>
</dbReference>
<feature type="domain" description="GlcNAc-binding protein A third" evidence="6">
    <location>
        <begin position="327"/>
        <end position="418"/>
    </location>
</feature>
<dbReference type="Pfam" id="PF18416">
    <property type="entry name" value="GbpA_2"/>
    <property type="match status" value="1"/>
</dbReference>